<dbReference type="Proteomes" id="UP000027222">
    <property type="component" value="Unassembled WGS sequence"/>
</dbReference>
<evidence type="ECO:0000256" key="1">
    <source>
        <dbReference type="SAM" id="MobiDB-lite"/>
    </source>
</evidence>
<feature type="compositionally biased region" description="Low complexity" evidence="1">
    <location>
        <begin position="21"/>
        <end position="45"/>
    </location>
</feature>
<feature type="region of interest" description="Disordered" evidence="1">
    <location>
        <begin position="109"/>
        <end position="135"/>
    </location>
</feature>
<protein>
    <submittedName>
        <fullName evidence="2">Uncharacterized protein</fullName>
    </submittedName>
</protein>
<dbReference type="EMBL" id="KL142409">
    <property type="protein sequence ID" value="KDR68265.1"/>
    <property type="molecule type" value="Genomic_DNA"/>
</dbReference>
<keyword evidence="3" id="KW-1185">Reference proteome</keyword>
<name>A0A067SBG7_GALM3</name>
<organism evidence="2 3">
    <name type="scientific">Galerina marginata (strain CBS 339.88)</name>
    <dbReference type="NCBI Taxonomy" id="685588"/>
    <lineage>
        <taxon>Eukaryota</taxon>
        <taxon>Fungi</taxon>
        <taxon>Dikarya</taxon>
        <taxon>Basidiomycota</taxon>
        <taxon>Agaricomycotina</taxon>
        <taxon>Agaricomycetes</taxon>
        <taxon>Agaricomycetidae</taxon>
        <taxon>Agaricales</taxon>
        <taxon>Agaricineae</taxon>
        <taxon>Strophariaceae</taxon>
        <taxon>Galerina</taxon>
    </lineage>
</organism>
<gene>
    <name evidence="2" type="ORF">GALMADRAFT_146496</name>
</gene>
<sequence>MDGGRERGPKKRAGDAREPARASAAPSARQQRQQRQLPTPTLAPFQLLPLLLPFPTCPTHRTRERDEDSASAVAPAAHVYTNTYTAGPAAVLRPARACFASGAEAGREAAAARSAPGALTGKTPETLGGEREGGCCSEECCDDGDE</sequence>
<proteinExistence type="predicted"/>
<dbReference type="HOGENOM" id="CLU_1777593_0_0_1"/>
<accession>A0A067SBG7</accession>
<feature type="region of interest" description="Disordered" evidence="1">
    <location>
        <begin position="1"/>
        <end position="45"/>
    </location>
</feature>
<evidence type="ECO:0000313" key="3">
    <source>
        <dbReference type="Proteomes" id="UP000027222"/>
    </source>
</evidence>
<dbReference type="AlphaFoldDB" id="A0A067SBG7"/>
<reference evidence="3" key="1">
    <citation type="journal article" date="2014" name="Proc. Natl. Acad. Sci. U.S.A.">
        <title>Extensive sampling of basidiomycete genomes demonstrates inadequacy of the white-rot/brown-rot paradigm for wood decay fungi.</title>
        <authorList>
            <person name="Riley R."/>
            <person name="Salamov A.A."/>
            <person name="Brown D.W."/>
            <person name="Nagy L.G."/>
            <person name="Floudas D."/>
            <person name="Held B.W."/>
            <person name="Levasseur A."/>
            <person name="Lombard V."/>
            <person name="Morin E."/>
            <person name="Otillar R."/>
            <person name="Lindquist E.A."/>
            <person name="Sun H."/>
            <person name="LaButti K.M."/>
            <person name="Schmutz J."/>
            <person name="Jabbour D."/>
            <person name="Luo H."/>
            <person name="Baker S.E."/>
            <person name="Pisabarro A.G."/>
            <person name="Walton J.D."/>
            <person name="Blanchette R.A."/>
            <person name="Henrissat B."/>
            <person name="Martin F."/>
            <person name="Cullen D."/>
            <person name="Hibbett D.S."/>
            <person name="Grigoriev I.V."/>
        </authorList>
    </citation>
    <scope>NUCLEOTIDE SEQUENCE [LARGE SCALE GENOMIC DNA]</scope>
    <source>
        <strain evidence="3">CBS 339.88</strain>
    </source>
</reference>
<evidence type="ECO:0000313" key="2">
    <source>
        <dbReference type="EMBL" id="KDR68265.1"/>
    </source>
</evidence>
<feature type="compositionally biased region" description="Basic and acidic residues" evidence="1">
    <location>
        <begin position="1"/>
        <end position="20"/>
    </location>
</feature>